<dbReference type="AlphaFoldDB" id="A0A3P6TZI8"/>
<accession>A0A3P6TZI8</accession>
<dbReference type="Pfam" id="PF03114">
    <property type="entry name" value="BAR"/>
    <property type="match status" value="1"/>
</dbReference>
<gene>
    <name evidence="2" type="ORF">DILT_LOCUS4287</name>
</gene>
<keyword evidence="3" id="KW-1185">Reference proteome</keyword>
<dbReference type="EMBL" id="UYRU01045190">
    <property type="protein sequence ID" value="VDK88889.1"/>
    <property type="molecule type" value="Genomic_DNA"/>
</dbReference>
<dbReference type="InterPro" id="IPR027267">
    <property type="entry name" value="AH/BAR_dom_sf"/>
</dbReference>
<feature type="domain" description="BAR" evidence="1">
    <location>
        <begin position="5"/>
        <end position="160"/>
    </location>
</feature>
<proteinExistence type="predicted"/>
<name>A0A3P6TZI8_DIBLA</name>
<dbReference type="InterPro" id="IPR004148">
    <property type="entry name" value="BAR_dom"/>
</dbReference>
<evidence type="ECO:0000313" key="2">
    <source>
        <dbReference type="EMBL" id="VDK88889.1"/>
    </source>
</evidence>
<dbReference type="GO" id="GO:0005737">
    <property type="term" value="C:cytoplasm"/>
    <property type="evidence" value="ECO:0007669"/>
    <property type="project" value="InterPro"/>
</dbReference>
<dbReference type="SUPFAM" id="SSF103657">
    <property type="entry name" value="BAR/IMD domain-like"/>
    <property type="match status" value="1"/>
</dbReference>
<dbReference type="OrthoDB" id="10324763at2759"/>
<reference evidence="2 3" key="1">
    <citation type="submission" date="2018-11" db="EMBL/GenBank/DDBJ databases">
        <authorList>
            <consortium name="Pathogen Informatics"/>
        </authorList>
    </citation>
    <scope>NUCLEOTIDE SEQUENCE [LARGE SCALE GENOMIC DNA]</scope>
</reference>
<evidence type="ECO:0000259" key="1">
    <source>
        <dbReference type="Pfam" id="PF03114"/>
    </source>
</evidence>
<dbReference type="Proteomes" id="UP000281553">
    <property type="component" value="Unassembled WGS sequence"/>
</dbReference>
<dbReference type="Gene3D" id="1.20.1270.60">
    <property type="entry name" value="Arfaptin homology (AH) domain/BAR domain"/>
    <property type="match status" value="1"/>
</dbReference>
<evidence type="ECO:0000313" key="3">
    <source>
        <dbReference type="Proteomes" id="UP000281553"/>
    </source>
</evidence>
<sequence length="167" mass="18289">MTDLQRLEDTQKACKKLRDGLEAWLGKPSSKKGKQENPLSELAAAEQKAADLFSDPSLKSTLTALSGATSKLATENISLVSEANAKVLSVIDAFLDSTYPTLSKELKAHDLAKADYEKAQKNCEKITKVDKKERAEAEVKAKKQNYDAQAARVSSLIKQLDDAYVRS</sequence>
<organism evidence="2 3">
    <name type="scientific">Dibothriocephalus latus</name>
    <name type="common">Fish tapeworm</name>
    <name type="synonym">Diphyllobothrium latum</name>
    <dbReference type="NCBI Taxonomy" id="60516"/>
    <lineage>
        <taxon>Eukaryota</taxon>
        <taxon>Metazoa</taxon>
        <taxon>Spiralia</taxon>
        <taxon>Lophotrochozoa</taxon>
        <taxon>Platyhelminthes</taxon>
        <taxon>Cestoda</taxon>
        <taxon>Eucestoda</taxon>
        <taxon>Diphyllobothriidea</taxon>
        <taxon>Diphyllobothriidae</taxon>
        <taxon>Dibothriocephalus</taxon>
    </lineage>
</organism>
<protein>
    <recommendedName>
        <fullName evidence="1">BAR domain-containing protein</fullName>
    </recommendedName>
</protein>